<keyword evidence="2 5" id="KW-0812">Transmembrane</keyword>
<dbReference type="PANTHER" id="PTHR36985">
    <property type="entry name" value="TRANSLOCATION AND ASSEMBLY MODULE SUBUNIT TAMB"/>
    <property type="match status" value="1"/>
</dbReference>
<gene>
    <name evidence="7" type="ORF">SAMN05421848_0144</name>
</gene>
<dbReference type="OrthoDB" id="5555605at2"/>
<dbReference type="Proteomes" id="UP000199046">
    <property type="component" value="Unassembled WGS sequence"/>
</dbReference>
<keyword evidence="4 5" id="KW-0472">Membrane</keyword>
<evidence type="ECO:0000256" key="4">
    <source>
        <dbReference type="ARBA" id="ARBA00023136"/>
    </source>
</evidence>
<dbReference type="GO" id="GO:0097347">
    <property type="term" value="C:TAM protein secretion complex"/>
    <property type="evidence" value="ECO:0007669"/>
    <property type="project" value="TreeGrafter"/>
</dbReference>
<accession>A0A1I1FN09</accession>
<comment type="subcellular location">
    <subcellularLocation>
        <location evidence="1">Membrane</location>
        <topology evidence="1">Single-pass membrane protein</topology>
    </subcellularLocation>
</comment>
<keyword evidence="8" id="KW-1185">Reference proteome</keyword>
<dbReference type="RefSeq" id="WP_090129837.1">
    <property type="nucleotide sequence ID" value="NZ_FOLY01000001.1"/>
</dbReference>
<dbReference type="EMBL" id="FOLY01000001">
    <property type="protein sequence ID" value="SFB99038.1"/>
    <property type="molecule type" value="Genomic_DNA"/>
</dbReference>
<feature type="domain" description="Translocation and assembly module TamB C-terminal" evidence="6">
    <location>
        <begin position="997"/>
        <end position="1354"/>
    </location>
</feature>
<keyword evidence="3 5" id="KW-1133">Transmembrane helix</keyword>
<name>A0A1I1FN09_9GAMM</name>
<feature type="transmembrane region" description="Helical" evidence="5">
    <location>
        <begin position="7"/>
        <end position="29"/>
    </location>
</feature>
<evidence type="ECO:0000256" key="2">
    <source>
        <dbReference type="ARBA" id="ARBA00022692"/>
    </source>
</evidence>
<evidence type="ECO:0000259" key="6">
    <source>
        <dbReference type="Pfam" id="PF04357"/>
    </source>
</evidence>
<evidence type="ECO:0000313" key="8">
    <source>
        <dbReference type="Proteomes" id="UP000199046"/>
    </source>
</evidence>
<evidence type="ECO:0000256" key="1">
    <source>
        <dbReference type="ARBA" id="ARBA00004167"/>
    </source>
</evidence>
<dbReference type="GO" id="GO:0005886">
    <property type="term" value="C:plasma membrane"/>
    <property type="evidence" value="ECO:0007669"/>
    <property type="project" value="InterPro"/>
</dbReference>
<dbReference type="GO" id="GO:0009306">
    <property type="term" value="P:protein secretion"/>
    <property type="evidence" value="ECO:0007669"/>
    <property type="project" value="InterPro"/>
</dbReference>
<reference evidence="8" key="1">
    <citation type="submission" date="2016-10" db="EMBL/GenBank/DDBJ databases">
        <authorList>
            <person name="Varghese N."/>
            <person name="Submissions S."/>
        </authorList>
    </citation>
    <scope>NUCLEOTIDE SEQUENCE [LARGE SCALE GENOMIC DNA]</scope>
    <source>
        <strain evidence="8">DSM 23439</strain>
    </source>
</reference>
<dbReference type="PANTHER" id="PTHR36985:SF1">
    <property type="entry name" value="TRANSLOCATION AND ASSEMBLY MODULE SUBUNIT TAMB"/>
    <property type="match status" value="1"/>
</dbReference>
<evidence type="ECO:0000256" key="5">
    <source>
        <dbReference type="SAM" id="Phobius"/>
    </source>
</evidence>
<organism evidence="7 8">
    <name type="scientific">Kushneria avicenniae</name>
    <dbReference type="NCBI Taxonomy" id="402385"/>
    <lineage>
        <taxon>Bacteria</taxon>
        <taxon>Pseudomonadati</taxon>
        <taxon>Pseudomonadota</taxon>
        <taxon>Gammaproteobacteria</taxon>
        <taxon>Oceanospirillales</taxon>
        <taxon>Halomonadaceae</taxon>
        <taxon>Kushneria</taxon>
    </lineage>
</organism>
<evidence type="ECO:0000256" key="3">
    <source>
        <dbReference type="ARBA" id="ARBA00022989"/>
    </source>
</evidence>
<evidence type="ECO:0000313" key="7">
    <source>
        <dbReference type="EMBL" id="SFB99038.1"/>
    </source>
</evidence>
<protein>
    <submittedName>
        <fullName evidence="7">Translocation and assembly module TamB</fullName>
    </submittedName>
</protein>
<dbReference type="Pfam" id="PF04357">
    <property type="entry name" value="TamB"/>
    <property type="match status" value="1"/>
</dbReference>
<dbReference type="InterPro" id="IPR007452">
    <property type="entry name" value="TamB_C"/>
</dbReference>
<proteinExistence type="predicted"/>
<sequence>MLLPRAILWIVVTLIALVLIVAGVVLSPWGTSKLLEQAQSRGFITYDHAEGALLDDFTIQGLHLDLPALRLDVDQFALHWSSDCLLRGRLCMDQLQVSDVDVVLRGGNSETQKAGNDDSTMSRLGTPLPVEVRDLRLDDIHVRLADGTRVELGHFHTSAVLEGSHLTLGETRLEDSRVVLASTPGLDQPDLLDSSVDVRVARRVVRPDMITGEAIASAQTIAASAPPVLLTDDATTVLSQGAVEGAMKVASPEPPTVLETLAELGQKPLANPLIDIIGKTDDQERIVMPEITLPLDIDAEDVAINRVRVDGETPIVVHQLALAVQTRESDIDLQQLTLDSSVARASMSAKASLKDDYPLTLSLAADILQAPARGEHVEVDAHGALSDLNLSVNASGPVNAALSAHADVLAPNLPFRLQLSSPQVRWPLEETPGVAPWLARDIAVNAEGSLDGYQLGVGAHVEAPNISPLDIRLDGDGDIRHFNWAPLAVTTGDGRVEASGTATWSPALDVNSSLDFNNLRLEDFTDAVTGRLNGKLSAGFHQQGEAWRVELPEFAIKGTLQGRALSLQGRLNGNSNMQWHIDQLDLRQGSNRISASGDIGDRLSLNADISAPALDTILPELGGSANGQIRLAGTLDNPAGNVDLRGQGLRYQNNRIGAFRLMAKGQGIDNPSFNVDLDVSDISAVDQRIRRVSTTLNGTLKQHRMTLDIDGGDGLPVSRVDMALEGGLDQVAQRYTGTITPLEVSAPQGGDIALEGPLRFTALLDQSSVTAGPFCLVRRQGGRLCSVETLQASADSGRAALRLSDIDLALANDYLPPEWRLAGGLEGDINAQWSQAGSRWNVDTDLSSQVDVRGQNAQGQPFSLPHLGLQLNAEATPDRAQARIDMTLRDAGSVRLNADIGDPLGSRTLAGRLQVNGVTLSPYTPLVAALNELQGQLNGDVALAGTLIEPRLNGSMALSDVRARGDQLPVSLDDARVAMNFQGDRGTLDGYLQVGNARWNLDGNANWPTTENWQANMALRGGNSPLEIRMPEFGRLRVAPDIQVAANPQRLDINGDVRIPWARLEIGQIPASAVKPSSDEVIVTREEYEARQQKMATVEAGNDIDRQLAWANTQDLEAAGMEVNVGVNIIVGDDVQLAAYGLNANVKGRLNVRQSASQLQLFGDVALEDGRFQALGQDLLIRRGQVLFSGPPGQPYLNIEAIRNPDNTADNVIAGLRVTGPADQPELEIFSEPGMNESRALSYLLRGRAPDASGDSDGMLTSALIGLSLSRSGKAIGQLGESFGIDDLSLDTSGSGDESQVVVSGYLFDDLQVSYGVGLFSSIAELTLRYKLIQNLYLQAVSGANQAVDLIYTFSLGRTPDSPN</sequence>
<dbReference type="STRING" id="402385.SAMN05421848_0144"/>